<dbReference type="InterPro" id="IPR014044">
    <property type="entry name" value="CAP_dom"/>
</dbReference>
<evidence type="ECO:0000256" key="2">
    <source>
        <dbReference type="SAM" id="SignalP"/>
    </source>
</evidence>
<protein>
    <recommendedName>
        <fullName evidence="3">SCP domain-containing protein</fullName>
    </recommendedName>
</protein>
<comment type="caution">
    <text evidence="4">The sequence shown here is derived from an EMBL/GenBank/DDBJ whole genome shotgun (WGS) entry which is preliminary data.</text>
</comment>
<dbReference type="Gene3D" id="3.40.33.10">
    <property type="entry name" value="CAP"/>
    <property type="match status" value="1"/>
</dbReference>
<keyword evidence="5" id="KW-1185">Reference proteome</keyword>
<dbReference type="AlphaFoldDB" id="A0AAN6DKV4"/>
<evidence type="ECO:0000259" key="3">
    <source>
        <dbReference type="SMART" id="SM00198"/>
    </source>
</evidence>
<dbReference type="GO" id="GO:0005576">
    <property type="term" value="C:extracellular region"/>
    <property type="evidence" value="ECO:0007669"/>
    <property type="project" value="InterPro"/>
</dbReference>
<evidence type="ECO:0000313" key="4">
    <source>
        <dbReference type="EMBL" id="KAI1608264.1"/>
    </source>
</evidence>
<gene>
    <name evidence="4" type="ORF">EDD36DRAFT_479017</name>
</gene>
<dbReference type="PROSITE" id="PS01009">
    <property type="entry name" value="CRISP_1"/>
    <property type="match status" value="1"/>
</dbReference>
<organism evidence="4 5">
    <name type="scientific">Exophiala viscosa</name>
    <dbReference type="NCBI Taxonomy" id="2486360"/>
    <lineage>
        <taxon>Eukaryota</taxon>
        <taxon>Fungi</taxon>
        <taxon>Dikarya</taxon>
        <taxon>Ascomycota</taxon>
        <taxon>Pezizomycotina</taxon>
        <taxon>Eurotiomycetes</taxon>
        <taxon>Chaetothyriomycetidae</taxon>
        <taxon>Chaetothyriales</taxon>
        <taxon>Herpotrichiellaceae</taxon>
        <taxon>Exophiala</taxon>
    </lineage>
</organism>
<dbReference type="InterPro" id="IPR001283">
    <property type="entry name" value="CRISP-related"/>
</dbReference>
<dbReference type="InterPro" id="IPR035940">
    <property type="entry name" value="CAP_sf"/>
</dbReference>
<sequence>MKVSTTAITALAAASQAAASWTDWVDPDATVTSTVTQTHTYCPCNGEVSYTPVDPDYTDVVVYTTETGTDYTDVVVYTTESGEAVAPAAATTPAGTTITKAGAIVVVFETEGSTSTKTGMAIELIIAPTGTETETSYVTKTVWTGAQPTNDLEWVDWDDSSDDDGATLTRTHTLVTTLYEAVDAFPTETDTESWADWAATTNTFTVTTETSVTLYPSSSGNAVGPIGASMNSSTSSSASVAPVFANSTSTSSSSTSVLAPVSANSSMTSSSSSSSTSSSTTTSSTSTATTVAAGETIEIIVTIDSTKKNKRDTYYVGISDDNVAVLGSLANVATFITGDDGTLLYGADYLGSNPTSDDAAAYLEVFTSIPTDSVWLMDASGMLTLSERQFCVLSSLTLETVDAAGDNCDGTLVTFTAVSATTSTSTSSSTTTSTTSSSSSSSTSVLAPVSATTTSTTSTTSSKTSSSSSSTTSSTSTTSSKTSSSTTSSTSTSTTTTTTTTTSSGSLPTTTDNVTGDDYETGILFAHNVHRANHSASDLTWNDDMATYAAETAATCNYQHNLTAGGGNYGQNIGAGYTSTHVPIMIGNDMYNAEMPNYPTPYGEDNPDTSDFSNWGHFSQIVWKATTGVGCATQYCDTLEGATFTNYFTVCNYYPAGNVGGEYSNVGAPLGEDVVVIEVDD</sequence>
<feature type="region of interest" description="Disordered" evidence="1">
    <location>
        <begin position="263"/>
        <end position="288"/>
    </location>
</feature>
<dbReference type="SMART" id="SM00198">
    <property type="entry name" value="SCP"/>
    <property type="match status" value="1"/>
</dbReference>
<evidence type="ECO:0000313" key="5">
    <source>
        <dbReference type="Proteomes" id="UP001203852"/>
    </source>
</evidence>
<feature type="region of interest" description="Disordered" evidence="1">
    <location>
        <begin position="423"/>
        <end position="514"/>
    </location>
</feature>
<keyword evidence="2" id="KW-0732">Signal</keyword>
<feature type="domain" description="SCP" evidence="3">
    <location>
        <begin position="518"/>
        <end position="661"/>
    </location>
</feature>
<dbReference type="InterPro" id="IPR018244">
    <property type="entry name" value="Allrgn_V5/Tpx1_CS"/>
</dbReference>
<feature type="chain" id="PRO_5042866696" description="SCP domain-containing protein" evidence="2">
    <location>
        <begin position="20"/>
        <end position="681"/>
    </location>
</feature>
<dbReference type="SUPFAM" id="SSF55797">
    <property type="entry name" value="PR-1-like"/>
    <property type="match status" value="1"/>
</dbReference>
<proteinExistence type="predicted"/>
<accession>A0AAN6DKV4</accession>
<feature type="compositionally biased region" description="Low complexity" evidence="1">
    <location>
        <begin position="423"/>
        <end position="511"/>
    </location>
</feature>
<dbReference type="Proteomes" id="UP001203852">
    <property type="component" value="Unassembled WGS sequence"/>
</dbReference>
<evidence type="ECO:0000256" key="1">
    <source>
        <dbReference type="SAM" id="MobiDB-lite"/>
    </source>
</evidence>
<dbReference type="PANTHER" id="PTHR10334">
    <property type="entry name" value="CYSTEINE-RICH SECRETORY PROTEIN-RELATED"/>
    <property type="match status" value="1"/>
</dbReference>
<feature type="compositionally biased region" description="Low complexity" evidence="1">
    <location>
        <begin position="265"/>
        <end position="288"/>
    </location>
</feature>
<dbReference type="PRINTS" id="PR00837">
    <property type="entry name" value="V5TPXLIKE"/>
</dbReference>
<dbReference type="EMBL" id="MU404364">
    <property type="protein sequence ID" value="KAI1608264.1"/>
    <property type="molecule type" value="Genomic_DNA"/>
</dbReference>
<reference evidence="4" key="1">
    <citation type="journal article" date="2022" name="bioRxiv">
        <title>Deciphering the potential niche of two novel black yeast fungi from a biological soil crust based on their genomes, phenotypes, and melanin regulation.</title>
        <authorList>
            <consortium name="DOE Joint Genome Institute"/>
            <person name="Carr E.C."/>
            <person name="Barton Q."/>
            <person name="Grambo S."/>
            <person name="Sullivan M."/>
            <person name="Renfro C.M."/>
            <person name="Kuo A."/>
            <person name="Pangilinan J."/>
            <person name="Lipzen A."/>
            <person name="Keymanesh K."/>
            <person name="Savage E."/>
            <person name="Barry K."/>
            <person name="Grigoriev I.V."/>
            <person name="Riekhof W.R."/>
            <person name="Harris S.S."/>
        </authorList>
    </citation>
    <scope>NUCLEOTIDE SEQUENCE</scope>
    <source>
        <strain evidence="4">JF 03-4F</strain>
    </source>
</reference>
<name>A0AAN6DKV4_9EURO</name>
<dbReference type="Pfam" id="PF00188">
    <property type="entry name" value="CAP"/>
    <property type="match status" value="1"/>
</dbReference>
<feature type="signal peptide" evidence="2">
    <location>
        <begin position="1"/>
        <end position="19"/>
    </location>
</feature>